<dbReference type="GO" id="GO:0097527">
    <property type="term" value="P:necroptotic signaling pathway"/>
    <property type="evidence" value="ECO:0007669"/>
    <property type="project" value="TreeGrafter"/>
</dbReference>
<dbReference type="Proteomes" id="UP000027265">
    <property type="component" value="Unassembled WGS sequence"/>
</dbReference>
<feature type="non-terminal residue" evidence="4">
    <location>
        <position position="182"/>
    </location>
</feature>
<dbReference type="GO" id="GO:0005524">
    <property type="term" value="F:ATP binding"/>
    <property type="evidence" value="ECO:0007669"/>
    <property type="project" value="UniProtKB-KW"/>
</dbReference>
<keyword evidence="5" id="KW-1185">Reference proteome</keyword>
<protein>
    <recommendedName>
        <fullName evidence="3">Protein kinase domain-containing protein</fullName>
    </recommendedName>
</protein>
<dbReference type="STRING" id="933084.A0A067PR40"/>
<dbReference type="InterPro" id="IPR051681">
    <property type="entry name" value="Ser/Thr_Kinases-Pseudokinases"/>
</dbReference>
<sequence>LRRSIYRMMVKLSQRSGKLPPSIFVTPSDTREVTHITGGGFADIYKGKCGDVFVALKRLRIYSDPKAKVRIRNIFFREALTWQQLEHPRILPFMGIDTMTFSPFFCLVSPWMQNGDVVTYMQNNGPKSLELKKMLLEISEGLHYLHAKGIVHGDLRGNNILLSDTLHILLADFGLAYCADAT</sequence>
<dbReference type="InParanoid" id="A0A067PR40"/>
<reference evidence="5" key="1">
    <citation type="journal article" date="2014" name="Proc. Natl. Acad. Sci. U.S.A.">
        <title>Extensive sampling of basidiomycete genomes demonstrates inadequacy of the white-rot/brown-rot paradigm for wood decay fungi.</title>
        <authorList>
            <person name="Riley R."/>
            <person name="Salamov A.A."/>
            <person name="Brown D.W."/>
            <person name="Nagy L.G."/>
            <person name="Floudas D."/>
            <person name="Held B.W."/>
            <person name="Levasseur A."/>
            <person name="Lombard V."/>
            <person name="Morin E."/>
            <person name="Otillar R."/>
            <person name="Lindquist E.A."/>
            <person name="Sun H."/>
            <person name="LaButti K.M."/>
            <person name="Schmutz J."/>
            <person name="Jabbour D."/>
            <person name="Luo H."/>
            <person name="Baker S.E."/>
            <person name="Pisabarro A.G."/>
            <person name="Walton J.D."/>
            <person name="Blanchette R.A."/>
            <person name="Henrissat B."/>
            <person name="Martin F."/>
            <person name="Cullen D."/>
            <person name="Hibbett D.S."/>
            <person name="Grigoriev I.V."/>
        </authorList>
    </citation>
    <scope>NUCLEOTIDE SEQUENCE [LARGE SCALE GENOMIC DNA]</scope>
    <source>
        <strain evidence="5">MUCL 33604</strain>
    </source>
</reference>
<evidence type="ECO:0000313" key="5">
    <source>
        <dbReference type="Proteomes" id="UP000027265"/>
    </source>
</evidence>
<keyword evidence="2" id="KW-0067">ATP-binding</keyword>
<dbReference type="HOGENOM" id="CLU_000288_7_20_1"/>
<dbReference type="PROSITE" id="PS00109">
    <property type="entry name" value="PROTEIN_KINASE_TYR"/>
    <property type="match status" value="1"/>
</dbReference>
<organism evidence="4 5">
    <name type="scientific">Jaapia argillacea MUCL 33604</name>
    <dbReference type="NCBI Taxonomy" id="933084"/>
    <lineage>
        <taxon>Eukaryota</taxon>
        <taxon>Fungi</taxon>
        <taxon>Dikarya</taxon>
        <taxon>Basidiomycota</taxon>
        <taxon>Agaricomycotina</taxon>
        <taxon>Agaricomycetes</taxon>
        <taxon>Agaricomycetidae</taxon>
        <taxon>Jaapiales</taxon>
        <taxon>Jaapiaceae</taxon>
        <taxon>Jaapia</taxon>
    </lineage>
</organism>
<dbReference type="PANTHER" id="PTHR44329">
    <property type="entry name" value="SERINE/THREONINE-PROTEIN KINASE TNNI3K-RELATED"/>
    <property type="match status" value="1"/>
</dbReference>
<evidence type="ECO:0000256" key="1">
    <source>
        <dbReference type="ARBA" id="ARBA00022741"/>
    </source>
</evidence>
<dbReference type="PROSITE" id="PS50011">
    <property type="entry name" value="PROTEIN_KINASE_DOM"/>
    <property type="match status" value="1"/>
</dbReference>
<dbReference type="GO" id="GO:0004672">
    <property type="term" value="F:protein kinase activity"/>
    <property type="evidence" value="ECO:0007669"/>
    <property type="project" value="InterPro"/>
</dbReference>
<dbReference type="InterPro" id="IPR008266">
    <property type="entry name" value="Tyr_kinase_AS"/>
</dbReference>
<name>A0A067PR40_9AGAM</name>
<dbReference type="PANTHER" id="PTHR44329:SF298">
    <property type="entry name" value="MIXED LINEAGE KINASE DOMAIN-LIKE PROTEIN"/>
    <property type="match status" value="1"/>
</dbReference>
<gene>
    <name evidence="4" type="ORF">JAAARDRAFT_90524</name>
</gene>
<dbReference type="Pfam" id="PF07714">
    <property type="entry name" value="PK_Tyr_Ser-Thr"/>
    <property type="match status" value="1"/>
</dbReference>
<proteinExistence type="predicted"/>
<evidence type="ECO:0000256" key="2">
    <source>
        <dbReference type="ARBA" id="ARBA00022840"/>
    </source>
</evidence>
<dbReference type="Gene3D" id="1.10.510.10">
    <property type="entry name" value="Transferase(Phosphotransferase) domain 1"/>
    <property type="match status" value="1"/>
</dbReference>
<dbReference type="InterPro" id="IPR011009">
    <property type="entry name" value="Kinase-like_dom_sf"/>
</dbReference>
<dbReference type="EMBL" id="KL197720">
    <property type="protein sequence ID" value="KDQ57234.1"/>
    <property type="molecule type" value="Genomic_DNA"/>
</dbReference>
<dbReference type="InterPro" id="IPR001245">
    <property type="entry name" value="Ser-Thr/Tyr_kinase_cat_dom"/>
</dbReference>
<feature type="domain" description="Protein kinase" evidence="3">
    <location>
        <begin position="30"/>
        <end position="182"/>
    </location>
</feature>
<accession>A0A067PR40</accession>
<dbReference type="SUPFAM" id="SSF56112">
    <property type="entry name" value="Protein kinase-like (PK-like)"/>
    <property type="match status" value="1"/>
</dbReference>
<feature type="non-terminal residue" evidence="4">
    <location>
        <position position="1"/>
    </location>
</feature>
<evidence type="ECO:0000259" key="3">
    <source>
        <dbReference type="PROSITE" id="PS50011"/>
    </source>
</evidence>
<dbReference type="InterPro" id="IPR000719">
    <property type="entry name" value="Prot_kinase_dom"/>
</dbReference>
<dbReference type="OrthoDB" id="1924919at2759"/>
<evidence type="ECO:0000313" key="4">
    <source>
        <dbReference type="EMBL" id="KDQ57234.1"/>
    </source>
</evidence>
<keyword evidence="1" id="KW-0547">Nucleotide-binding</keyword>
<dbReference type="AlphaFoldDB" id="A0A067PR40"/>